<keyword evidence="1" id="KW-0677">Repeat</keyword>
<evidence type="ECO:0000313" key="4">
    <source>
        <dbReference type="EMBL" id="GEJ57083.1"/>
    </source>
</evidence>
<evidence type="ECO:0000256" key="1">
    <source>
        <dbReference type="ARBA" id="ARBA00022737"/>
    </source>
</evidence>
<dbReference type="Proteomes" id="UP000503640">
    <property type="component" value="Unassembled WGS sequence"/>
</dbReference>
<keyword evidence="5" id="KW-1185">Reference proteome</keyword>
<dbReference type="PROSITE" id="PS51125">
    <property type="entry name" value="NHL"/>
    <property type="match status" value="1"/>
</dbReference>
<protein>
    <recommendedName>
        <fullName evidence="6">NHL repeat protein</fullName>
    </recommendedName>
</protein>
<dbReference type="RefSeq" id="WP_176064572.1">
    <property type="nucleotide sequence ID" value="NZ_BJTG01000004.1"/>
</dbReference>
<feature type="signal peptide" evidence="3">
    <location>
        <begin position="1"/>
        <end position="23"/>
    </location>
</feature>
<dbReference type="PANTHER" id="PTHR24104">
    <property type="entry name" value="E3 UBIQUITIN-PROTEIN LIGASE NHLRC1-RELATED"/>
    <property type="match status" value="1"/>
</dbReference>
<dbReference type="EMBL" id="BJTG01000004">
    <property type="protein sequence ID" value="GEJ57083.1"/>
    <property type="molecule type" value="Genomic_DNA"/>
</dbReference>
<sequence>MKQRVAIAAVLAALAALPQAADAQAIRARYLYSLSTLNGFIPFQGARLSYDARDDELFVLGGGGVRVFNQSGMEVFAFGEDRELGSVLSIAALDDGELMALTADQQLTLVRCNFRGEVLHKVAVTGLPPSLTNFRPGGLRQAQGHLYLCDFGAMKVVVTDLEGRFQQLLDVGPMLEVKNEQQRQDLGFKGFNVDREGNVLFTIQPLFRAFVLSLDGKLRPFGQRGGAPGKFNIVAGIAADEQGRIYVTDLLKSAVLVFDKELRFQREFGYRGPNPENLLAPVDIEAGHGRVFVSQYARRGVSVFQIEDAAQLLN</sequence>
<name>A0A7I9VKZ3_9BACT</name>
<dbReference type="InterPro" id="IPR001258">
    <property type="entry name" value="NHL_repeat"/>
</dbReference>
<dbReference type="SUPFAM" id="SSF101898">
    <property type="entry name" value="NHL repeat"/>
    <property type="match status" value="1"/>
</dbReference>
<feature type="repeat" description="NHL" evidence="2">
    <location>
        <begin position="221"/>
        <end position="261"/>
    </location>
</feature>
<gene>
    <name evidence="4" type="ORF">AMYX_18240</name>
</gene>
<keyword evidence="3" id="KW-0732">Signal</keyword>
<dbReference type="GO" id="GO:0008270">
    <property type="term" value="F:zinc ion binding"/>
    <property type="evidence" value="ECO:0007669"/>
    <property type="project" value="UniProtKB-KW"/>
</dbReference>
<dbReference type="PANTHER" id="PTHR24104:SF25">
    <property type="entry name" value="PROTEIN LIN-41"/>
    <property type="match status" value="1"/>
</dbReference>
<evidence type="ECO:0000313" key="5">
    <source>
        <dbReference type="Proteomes" id="UP000503640"/>
    </source>
</evidence>
<evidence type="ECO:0008006" key="6">
    <source>
        <dbReference type="Google" id="ProtNLM"/>
    </source>
</evidence>
<accession>A0A7I9VKZ3</accession>
<proteinExistence type="predicted"/>
<organism evidence="4 5">
    <name type="scientific">Anaeromyxobacter diazotrophicus</name>
    <dbReference type="NCBI Taxonomy" id="2590199"/>
    <lineage>
        <taxon>Bacteria</taxon>
        <taxon>Pseudomonadati</taxon>
        <taxon>Myxococcota</taxon>
        <taxon>Myxococcia</taxon>
        <taxon>Myxococcales</taxon>
        <taxon>Cystobacterineae</taxon>
        <taxon>Anaeromyxobacteraceae</taxon>
        <taxon>Anaeromyxobacter</taxon>
    </lineage>
</organism>
<reference evidence="5" key="1">
    <citation type="journal article" date="2020" name="Appl. Environ. Microbiol.">
        <title>Diazotrophic Anaeromyxobacter Isolates from Soils.</title>
        <authorList>
            <person name="Masuda Y."/>
            <person name="Yamanaka H."/>
            <person name="Xu Z.X."/>
            <person name="Shiratori Y."/>
            <person name="Aono T."/>
            <person name="Amachi S."/>
            <person name="Senoo K."/>
            <person name="Itoh H."/>
        </authorList>
    </citation>
    <scope>NUCLEOTIDE SEQUENCE [LARGE SCALE GENOMIC DNA]</scope>
    <source>
        <strain evidence="5">R267</strain>
    </source>
</reference>
<evidence type="ECO:0000256" key="2">
    <source>
        <dbReference type="PROSITE-ProRule" id="PRU00504"/>
    </source>
</evidence>
<feature type="chain" id="PRO_5029859454" description="NHL repeat protein" evidence="3">
    <location>
        <begin position="24"/>
        <end position="314"/>
    </location>
</feature>
<dbReference type="InterPro" id="IPR050952">
    <property type="entry name" value="TRIM-NHL_E3_ligases"/>
</dbReference>
<comment type="caution">
    <text evidence="4">The sequence shown here is derived from an EMBL/GenBank/DDBJ whole genome shotgun (WGS) entry which is preliminary data.</text>
</comment>
<evidence type="ECO:0000256" key="3">
    <source>
        <dbReference type="SAM" id="SignalP"/>
    </source>
</evidence>
<dbReference type="AlphaFoldDB" id="A0A7I9VKZ3"/>
<dbReference type="InterPro" id="IPR011042">
    <property type="entry name" value="6-blade_b-propeller_TolB-like"/>
</dbReference>
<dbReference type="Gene3D" id="2.120.10.30">
    <property type="entry name" value="TolB, C-terminal domain"/>
    <property type="match status" value="1"/>
</dbReference>